<dbReference type="HOGENOM" id="CLU_140786_0_0_2"/>
<dbReference type="InterPro" id="IPR036390">
    <property type="entry name" value="WH_DNA-bd_sf"/>
</dbReference>
<evidence type="ECO:0000313" key="3">
    <source>
        <dbReference type="Proteomes" id="UP000034723"/>
    </source>
</evidence>
<dbReference type="Gene3D" id="1.10.10.10">
    <property type="entry name" value="Winged helix-like DNA-binding domain superfamily/Winged helix DNA-binding domain"/>
    <property type="match status" value="1"/>
</dbReference>
<evidence type="ECO:0000259" key="1">
    <source>
        <dbReference type="Pfam" id="PF01978"/>
    </source>
</evidence>
<dbReference type="SUPFAM" id="SSF46785">
    <property type="entry name" value="Winged helix' DNA-binding domain"/>
    <property type="match status" value="1"/>
</dbReference>
<dbReference type="Proteomes" id="UP000034723">
    <property type="component" value="Chromosome"/>
</dbReference>
<dbReference type="RefSeq" id="WP_048094962.1">
    <property type="nucleotide sequence ID" value="NZ_CP011267.1"/>
</dbReference>
<dbReference type="Pfam" id="PF01978">
    <property type="entry name" value="TrmB"/>
    <property type="match status" value="1"/>
</dbReference>
<dbReference type="InterPro" id="IPR002831">
    <property type="entry name" value="Tscrpt_reg_TrmB_N"/>
</dbReference>
<dbReference type="GeneID" id="24803503"/>
<proteinExistence type="predicted"/>
<gene>
    <name evidence="2" type="ORF">GAH_00925</name>
</gene>
<protein>
    <submittedName>
        <fullName evidence="2">Putative transcriptional regulator</fullName>
    </submittedName>
</protein>
<feature type="domain" description="Transcription regulator TrmB N-terminal" evidence="1">
    <location>
        <begin position="17"/>
        <end position="90"/>
    </location>
</feature>
<dbReference type="EMBL" id="CP011267">
    <property type="protein sequence ID" value="AKG91747.1"/>
    <property type="molecule type" value="Genomic_DNA"/>
</dbReference>
<dbReference type="InParanoid" id="A0A0F7IFA9"/>
<dbReference type="AlphaFoldDB" id="A0A0F7IFA9"/>
<evidence type="ECO:0000313" key="2">
    <source>
        <dbReference type="EMBL" id="AKG91747.1"/>
    </source>
</evidence>
<dbReference type="STRING" id="113653.GAH_00925"/>
<dbReference type="OrthoDB" id="9141at2157"/>
<keyword evidence="3" id="KW-1185">Reference proteome</keyword>
<organism evidence="2 3">
    <name type="scientific">Geoglobus ahangari</name>
    <dbReference type="NCBI Taxonomy" id="113653"/>
    <lineage>
        <taxon>Archaea</taxon>
        <taxon>Methanobacteriati</taxon>
        <taxon>Methanobacteriota</taxon>
        <taxon>Archaeoglobi</taxon>
        <taxon>Archaeoglobales</taxon>
        <taxon>Archaeoglobaceae</taxon>
        <taxon>Geoglobus</taxon>
    </lineage>
</organism>
<name>A0A0F7IFA9_9EURY</name>
<dbReference type="KEGG" id="gah:GAH_00925"/>
<reference evidence="2 3" key="1">
    <citation type="submission" date="2015-04" db="EMBL/GenBank/DDBJ databases">
        <title>The complete genome sequence of the hyperthermophilic, obligate iron-reducing archaeon Geoglobus ahangari strain 234T.</title>
        <authorList>
            <person name="Manzella M.P."/>
            <person name="Holmes D.E."/>
            <person name="Rocheleau J.M."/>
            <person name="Chung A."/>
            <person name="Reguera G."/>
            <person name="Kashefi K."/>
        </authorList>
    </citation>
    <scope>NUCLEOTIDE SEQUENCE [LARGE SCALE GENOMIC DNA]</scope>
    <source>
        <strain evidence="2 3">234</strain>
    </source>
</reference>
<sequence>MRGLKESISNLSCENILECFYGLNESDIQTYKLLISRGELRIEEISRESGKSENTVYKSLQKLMIAGIVLRDKKVIRGGGYYYTYKALSPPEVADDMERILREWCVKVRNTIEEFRSKYGEVVRR</sequence>
<accession>A0A0F7IFA9</accession>
<dbReference type="InterPro" id="IPR036388">
    <property type="entry name" value="WH-like_DNA-bd_sf"/>
</dbReference>